<evidence type="ECO:0000256" key="1">
    <source>
        <dbReference type="SAM" id="MobiDB-lite"/>
    </source>
</evidence>
<dbReference type="VEuPathDB" id="FungiDB:Z517_03725"/>
<gene>
    <name evidence="3" type="ORF">Z517_03725</name>
</gene>
<dbReference type="HOGENOM" id="CLU_038282_1_0_1"/>
<dbReference type="EMBL" id="KN846970">
    <property type="protein sequence ID" value="KIW84475.1"/>
    <property type="molecule type" value="Genomic_DNA"/>
</dbReference>
<evidence type="ECO:0000259" key="2">
    <source>
        <dbReference type="Pfam" id="PF25545"/>
    </source>
</evidence>
<accession>A0A0D2H0T8</accession>
<dbReference type="PANTHER" id="PTHR42470">
    <property type="entry name" value="VAST DOMAIN-CONTAINING PROTEIN"/>
    <property type="match status" value="1"/>
</dbReference>
<dbReference type="STRING" id="1442368.A0A0D2H0T8"/>
<feature type="compositionally biased region" description="Basic and acidic residues" evidence="1">
    <location>
        <begin position="106"/>
        <end position="115"/>
    </location>
</feature>
<feature type="compositionally biased region" description="Basic and acidic residues" evidence="1">
    <location>
        <begin position="43"/>
        <end position="53"/>
    </location>
</feature>
<organism evidence="3 4">
    <name type="scientific">Fonsecaea pedrosoi CBS 271.37</name>
    <dbReference type="NCBI Taxonomy" id="1442368"/>
    <lineage>
        <taxon>Eukaryota</taxon>
        <taxon>Fungi</taxon>
        <taxon>Dikarya</taxon>
        <taxon>Ascomycota</taxon>
        <taxon>Pezizomycotina</taxon>
        <taxon>Eurotiomycetes</taxon>
        <taxon>Chaetothyriomycetidae</taxon>
        <taxon>Chaetothyriales</taxon>
        <taxon>Herpotrichiellaceae</taxon>
        <taxon>Fonsecaea</taxon>
    </lineage>
</organism>
<reference evidence="3 4" key="1">
    <citation type="submission" date="2015-01" db="EMBL/GenBank/DDBJ databases">
        <title>The Genome Sequence of Fonsecaea pedrosoi CBS 271.37.</title>
        <authorList>
            <consortium name="The Broad Institute Genomics Platform"/>
            <person name="Cuomo C."/>
            <person name="de Hoog S."/>
            <person name="Gorbushina A."/>
            <person name="Stielow B."/>
            <person name="Teixiera M."/>
            <person name="Abouelleil A."/>
            <person name="Chapman S.B."/>
            <person name="Priest M."/>
            <person name="Young S.K."/>
            <person name="Wortman J."/>
            <person name="Nusbaum C."/>
            <person name="Birren B."/>
        </authorList>
    </citation>
    <scope>NUCLEOTIDE SEQUENCE [LARGE SCALE GENOMIC DNA]</scope>
    <source>
        <strain evidence="3 4">CBS 271.37</strain>
    </source>
</reference>
<name>A0A0D2H0T8_9EURO</name>
<dbReference type="PANTHER" id="PTHR42470:SF2">
    <property type="match status" value="1"/>
</dbReference>
<dbReference type="GeneID" id="25303215"/>
<dbReference type="AlphaFoldDB" id="A0A0D2H0T8"/>
<sequence>MTSIDNIANFPCTAKRRRCENNGDESNHQAKRPRRRLAQYAEARSKPPDKEESIENWLEGSSWSRRASTEHQTHLPETVIKMHRKAAGTVLPSPGNSFESTTSSSRRSEKFTASVHDTEYRQSLRYRNIYIERENPPPELMRRAQRIISRSRVSPEIDDATIEELKRTSRRLQDDTEDMIIKQLEVNADQLWCNAVPVSLNANVLTTPLPLPKPKPDLAFGYSQAAFTEKQLMTIDLLVDDQFGRSYAIPDQKVRFPFLEIEFTSQAKNGTHYIATNQAAGAGAIALNGNMDLTQRSFGMDKFDYEEPQYFSVTMDHQLACINVHWLGAPAEGGQHSFHVEGLSQHLLRDENGIRAVSRAIKNILDWGVDPWLRALCAALDAYRETVVRNREAANA</sequence>
<evidence type="ECO:0000313" key="4">
    <source>
        <dbReference type="Proteomes" id="UP000053029"/>
    </source>
</evidence>
<dbReference type="InterPro" id="IPR057684">
    <property type="entry name" value="DUF7924"/>
</dbReference>
<feature type="region of interest" description="Disordered" evidence="1">
    <location>
        <begin position="1"/>
        <end position="57"/>
    </location>
</feature>
<evidence type="ECO:0000313" key="3">
    <source>
        <dbReference type="EMBL" id="KIW84475.1"/>
    </source>
</evidence>
<dbReference type="Pfam" id="PF25545">
    <property type="entry name" value="DUF7924"/>
    <property type="match status" value="1"/>
</dbReference>
<keyword evidence="4" id="KW-1185">Reference proteome</keyword>
<feature type="domain" description="DUF7924" evidence="2">
    <location>
        <begin position="181"/>
        <end position="380"/>
    </location>
</feature>
<protein>
    <recommendedName>
        <fullName evidence="2">DUF7924 domain-containing protein</fullName>
    </recommendedName>
</protein>
<dbReference type="OrthoDB" id="5426775at2759"/>
<dbReference type="RefSeq" id="XP_013288283.1">
    <property type="nucleotide sequence ID" value="XM_013432829.1"/>
</dbReference>
<dbReference type="Proteomes" id="UP000053029">
    <property type="component" value="Unassembled WGS sequence"/>
</dbReference>
<feature type="compositionally biased region" description="Basic and acidic residues" evidence="1">
    <location>
        <begin position="19"/>
        <end position="28"/>
    </location>
</feature>
<proteinExistence type="predicted"/>
<feature type="region of interest" description="Disordered" evidence="1">
    <location>
        <begin position="88"/>
        <end position="115"/>
    </location>
</feature>